<evidence type="ECO:0000313" key="2">
    <source>
        <dbReference type="EMBL" id="UQW81524.1"/>
    </source>
</evidence>
<reference evidence="1" key="3">
    <citation type="submission" date="2017-10" db="EMBL/GenBank/DDBJ databases">
        <authorList>
            <person name="Vrbovska V."/>
            <person name="Kovarovic V."/>
            <person name="Indrakova A."/>
        </authorList>
    </citation>
    <scope>NUCLEOTIDE SEQUENCE</scope>
    <source>
        <strain evidence="1">CCM 8730</strain>
    </source>
</reference>
<name>A0A2C6WHV9_9STAP</name>
<dbReference type="EMBL" id="CP093217">
    <property type="protein sequence ID" value="UQW81524.1"/>
    <property type="molecule type" value="Genomic_DNA"/>
</dbReference>
<reference evidence="3" key="2">
    <citation type="submission" date="2017-10" db="EMBL/GenBank/DDBJ databases">
        <title>Staphylococcus edaphicus sp. nov., isolated in Antarctica, harbouring mecC gene and genomic islands essential in adaptation to extreme environment.</title>
        <authorList>
            <person name="Pantucek R."/>
            <person name="Sedlacek I."/>
            <person name="Indrakova A."/>
            <person name="Vrbovska V."/>
            <person name="Maslanova I."/>
            <person name="Kovarovic V."/>
            <person name="Svec P."/>
            <person name="Kralova S."/>
            <person name="Kristofova L."/>
            <person name="Keklakova J."/>
            <person name="Petras P."/>
            <person name="Doskar J."/>
        </authorList>
    </citation>
    <scope>NUCLEOTIDE SEQUENCE [LARGE SCALE GENOMIC DNA]</scope>
    <source>
        <strain evidence="3">CCM 5085</strain>
    </source>
</reference>
<dbReference type="Proteomes" id="UP001056588">
    <property type="component" value="Chromosome"/>
</dbReference>
<dbReference type="AlphaFoldDB" id="A0A2C6WHV9"/>
<dbReference type="RefSeq" id="WP_099091194.1">
    <property type="nucleotide sequence ID" value="NZ_CP093217.1"/>
</dbReference>
<dbReference type="OrthoDB" id="2439539at2"/>
<gene>
    <name evidence="1" type="ORF">BTJ66_12080</name>
    <name evidence="2" type="ORF">MNY58_13390</name>
</gene>
<proteinExistence type="predicted"/>
<evidence type="ECO:0000313" key="3">
    <source>
        <dbReference type="Proteomes" id="UP000223828"/>
    </source>
</evidence>
<evidence type="ECO:0000313" key="4">
    <source>
        <dbReference type="Proteomes" id="UP001056588"/>
    </source>
</evidence>
<sequence>MAIRENKRIKVKRVNETRSSGISIMIEEGGLGADQYYQIEKHNAKTSEAHLHQFEHEVSEKSDGELIDLLVVNAQESTNREFNEALKVIQLEVLKRMAH</sequence>
<reference evidence="1" key="1">
    <citation type="journal article" date="2017" name="Appl. Environ. Microbiol.">
        <title>Staphylococcus edaphicus sp. nov., isolated in Antarctica, harbours mecC gene and genomic islands with suspected role in adaptation to extreme environment.</title>
        <authorList>
            <person name="Pantucek R."/>
            <person name="Sedlacek I."/>
            <person name="Indrakova A."/>
            <person name="Vrbovska V."/>
            <person name="Maslanova I."/>
            <person name="Kovarovic V."/>
            <person name="Svec P."/>
            <person name="Kralova S."/>
            <person name="Kristofova L."/>
            <person name="Keklakova J."/>
            <person name="Petras P."/>
            <person name="Doskar J."/>
        </authorList>
    </citation>
    <scope>NUCLEOTIDE SEQUENCE</scope>
    <source>
        <strain evidence="1">CCM 8730</strain>
    </source>
</reference>
<reference evidence="2" key="4">
    <citation type="submission" date="2022-03" db="EMBL/GenBank/DDBJ databases">
        <title>Complete Genome Sequence of Staphylococcus edaphicus strain CCM 8731.</title>
        <authorList>
            <person name="Rimmer C.O."/>
            <person name="Thomas J.C."/>
        </authorList>
    </citation>
    <scope>NUCLEOTIDE SEQUENCE</scope>
    <source>
        <strain evidence="2">CCM 8731</strain>
    </source>
</reference>
<protein>
    <submittedName>
        <fullName evidence="1">Uncharacterized protein</fullName>
    </submittedName>
</protein>
<evidence type="ECO:0000313" key="1">
    <source>
        <dbReference type="EMBL" id="PHK48700.1"/>
    </source>
</evidence>
<organism evidence="1 3">
    <name type="scientific">Staphylococcus edaphicus</name>
    <dbReference type="NCBI Taxonomy" id="1955013"/>
    <lineage>
        <taxon>Bacteria</taxon>
        <taxon>Bacillati</taxon>
        <taxon>Bacillota</taxon>
        <taxon>Bacilli</taxon>
        <taxon>Bacillales</taxon>
        <taxon>Staphylococcaceae</taxon>
        <taxon>Staphylococcus</taxon>
    </lineage>
</organism>
<accession>A0A2C6WHV9</accession>
<dbReference type="Proteomes" id="UP000223828">
    <property type="component" value="Unassembled WGS sequence"/>
</dbReference>
<keyword evidence="4" id="KW-1185">Reference proteome</keyword>
<dbReference type="EMBL" id="MRZN01000026">
    <property type="protein sequence ID" value="PHK48700.1"/>
    <property type="molecule type" value="Genomic_DNA"/>
</dbReference>